<evidence type="ECO:0000256" key="7">
    <source>
        <dbReference type="ARBA" id="ARBA00024735"/>
    </source>
</evidence>
<evidence type="ECO:0000256" key="5">
    <source>
        <dbReference type="ARBA" id="ARBA00023125"/>
    </source>
</evidence>
<dbReference type="SUPFAM" id="SSF46894">
    <property type="entry name" value="C-terminal effector domain of the bipartite response regulators"/>
    <property type="match status" value="1"/>
</dbReference>
<dbReference type="FunFam" id="3.40.50.2300:FF:000001">
    <property type="entry name" value="DNA-binding response regulator PhoB"/>
    <property type="match status" value="1"/>
</dbReference>
<dbReference type="FunFam" id="1.10.10.10:FF:000018">
    <property type="entry name" value="DNA-binding response regulator ResD"/>
    <property type="match status" value="1"/>
</dbReference>
<gene>
    <name evidence="12" type="ordered locus">Dvul_1911</name>
</gene>
<feature type="domain" description="Response regulatory" evidence="10">
    <location>
        <begin position="5"/>
        <end position="121"/>
    </location>
</feature>
<dbReference type="PROSITE" id="PS50110">
    <property type="entry name" value="RESPONSE_REGULATORY"/>
    <property type="match status" value="1"/>
</dbReference>
<dbReference type="InterPro" id="IPR039420">
    <property type="entry name" value="WalR-like"/>
</dbReference>
<dbReference type="GO" id="GO:0000976">
    <property type="term" value="F:transcription cis-regulatory region binding"/>
    <property type="evidence" value="ECO:0007669"/>
    <property type="project" value="TreeGrafter"/>
</dbReference>
<keyword evidence="6" id="KW-0804">Transcription</keyword>
<evidence type="ECO:0000256" key="8">
    <source>
        <dbReference type="PROSITE-ProRule" id="PRU00169"/>
    </source>
</evidence>
<dbReference type="GO" id="GO:0000156">
    <property type="term" value="F:phosphorelay response regulator activity"/>
    <property type="evidence" value="ECO:0007669"/>
    <property type="project" value="TreeGrafter"/>
</dbReference>
<keyword evidence="3" id="KW-0902">Two-component regulatory system</keyword>
<dbReference type="KEGG" id="dvl:Dvul_1911"/>
<dbReference type="InterPro" id="IPR011006">
    <property type="entry name" value="CheY-like_superfamily"/>
</dbReference>
<dbReference type="SUPFAM" id="SSF52172">
    <property type="entry name" value="CheY-like"/>
    <property type="match status" value="1"/>
</dbReference>
<dbReference type="GO" id="GO:0032993">
    <property type="term" value="C:protein-DNA complex"/>
    <property type="evidence" value="ECO:0007669"/>
    <property type="project" value="TreeGrafter"/>
</dbReference>
<dbReference type="PANTHER" id="PTHR48111">
    <property type="entry name" value="REGULATOR OF RPOS"/>
    <property type="match status" value="1"/>
</dbReference>
<name>A0A0H3ABB0_NITV4</name>
<sequence>MAKERILVVEDDEDILQLLRFTLEAAGFEVVTAATGRDGLESAQRHVPGLVLLDLMLPGMSGFDVCRELKRTPATEHVPVIMLTARGEEVDRIVGLELGADDYVIKPFSPRELVLRIRAVLKRVTGAQEPAPRGQWNVDGLFLDEEAHRVEVDGEEALLTATEFRLLAELVRNRGRVRTRDQLLNTVWGYEFEGYARTVDTHVRRLRQKIGRFAAMIETIRGVGYRFKE</sequence>
<dbReference type="SMART" id="SM00862">
    <property type="entry name" value="Trans_reg_C"/>
    <property type="match status" value="1"/>
</dbReference>
<dbReference type="SMR" id="A0A0H3ABB0"/>
<dbReference type="CDD" id="cd00383">
    <property type="entry name" value="trans_reg_C"/>
    <property type="match status" value="1"/>
</dbReference>
<organism evidence="12 13">
    <name type="scientific">Nitratidesulfovibrio vulgaris (strain DP4)</name>
    <name type="common">Desulfovibrio vulgaris</name>
    <dbReference type="NCBI Taxonomy" id="391774"/>
    <lineage>
        <taxon>Bacteria</taxon>
        <taxon>Pseudomonadati</taxon>
        <taxon>Thermodesulfobacteriota</taxon>
        <taxon>Desulfovibrionia</taxon>
        <taxon>Desulfovibrionales</taxon>
        <taxon>Desulfovibrionaceae</taxon>
        <taxon>Nitratidesulfovibrio</taxon>
    </lineage>
</organism>
<keyword evidence="2 8" id="KW-0597">Phosphoprotein</keyword>
<dbReference type="InterPro" id="IPR001867">
    <property type="entry name" value="OmpR/PhoB-type_DNA-bd"/>
</dbReference>
<dbReference type="Gene3D" id="3.40.50.2300">
    <property type="match status" value="1"/>
</dbReference>
<evidence type="ECO:0000256" key="1">
    <source>
        <dbReference type="ARBA" id="ARBA00013332"/>
    </source>
</evidence>
<proteinExistence type="predicted"/>
<evidence type="ECO:0000256" key="3">
    <source>
        <dbReference type="ARBA" id="ARBA00023012"/>
    </source>
</evidence>
<dbReference type="PANTHER" id="PTHR48111:SF4">
    <property type="entry name" value="DNA-BINDING DUAL TRANSCRIPTIONAL REGULATOR OMPR"/>
    <property type="match status" value="1"/>
</dbReference>
<dbReference type="InterPro" id="IPR036388">
    <property type="entry name" value="WH-like_DNA-bd_sf"/>
</dbReference>
<evidence type="ECO:0000259" key="10">
    <source>
        <dbReference type="PROSITE" id="PS50110"/>
    </source>
</evidence>
<dbReference type="SMART" id="SM00448">
    <property type="entry name" value="REC"/>
    <property type="match status" value="1"/>
</dbReference>
<feature type="domain" description="OmpR/PhoB-type" evidence="11">
    <location>
        <begin position="133"/>
        <end position="229"/>
    </location>
</feature>
<feature type="DNA-binding region" description="OmpR/PhoB-type" evidence="9">
    <location>
        <begin position="133"/>
        <end position="229"/>
    </location>
</feature>
<dbReference type="RefSeq" id="WP_010938382.1">
    <property type="nucleotide sequence ID" value="NC_008751.1"/>
</dbReference>
<dbReference type="Pfam" id="PF00486">
    <property type="entry name" value="Trans_reg_C"/>
    <property type="match status" value="1"/>
</dbReference>
<dbReference type="InterPro" id="IPR001789">
    <property type="entry name" value="Sig_transdc_resp-reg_receiver"/>
</dbReference>
<dbReference type="Gene3D" id="1.10.10.10">
    <property type="entry name" value="Winged helix-like DNA-binding domain superfamily/Winged helix DNA-binding domain"/>
    <property type="match status" value="1"/>
</dbReference>
<dbReference type="EMBL" id="CP000527">
    <property type="protein sequence ID" value="ABM28927.1"/>
    <property type="molecule type" value="Genomic_DNA"/>
</dbReference>
<dbReference type="AlphaFoldDB" id="A0A0H3ABB0"/>
<evidence type="ECO:0000313" key="12">
    <source>
        <dbReference type="EMBL" id="ABM28927.1"/>
    </source>
</evidence>
<dbReference type="Pfam" id="PF00072">
    <property type="entry name" value="Response_reg"/>
    <property type="match status" value="1"/>
</dbReference>
<evidence type="ECO:0000256" key="4">
    <source>
        <dbReference type="ARBA" id="ARBA00023015"/>
    </source>
</evidence>
<reference evidence="13" key="1">
    <citation type="journal article" date="2009" name="Environ. Microbiol.">
        <title>Contribution of mobile genetic elements to Desulfovibrio vulgaris genome plasticity.</title>
        <authorList>
            <person name="Walker C.B."/>
            <person name="Stolyar S."/>
            <person name="Chivian D."/>
            <person name="Pinel N."/>
            <person name="Gabster J.A."/>
            <person name="Dehal P.S."/>
            <person name="He Z."/>
            <person name="Yang Z.K."/>
            <person name="Yen H.C."/>
            <person name="Zhou J."/>
            <person name="Wall J.D."/>
            <person name="Hazen T.C."/>
            <person name="Arkin A.P."/>
            <person name="Stahl D.A."/>
        </authorList>
    </citation>
    <scope>NUCLEOTIDE SEQUENCE [LARGE SCALE GENOMIC DNA]</scope>
    <source>
        <strain evidence="13">DP4</strain>
    </source>
</reference>
<comment type="function">
    <text evidence="7">This protein is a positive regulator for the phosphate regulon. Transcription of this operon is positively regulated by PhoB and PhoR when phosphate is limited.</text>
</comment>
<evidence type="ECO:0000313" key="13">
    <source>
        <dbReference type="Proteomes" id="UP000009173"/>
    </source>
</evidence>
<dbReference type="Proteomes" id="UP000009173">
    <property type="component" value="Chromosome"/>
</dbReference>
<feature type="modified residue" description="4-aspartylphosphate" evidence="8">
    <location>
        <position position="54"/>
    </location>
</feature>
<keyword evidence="5 9" id="KW-0238">DNA-binding</keyword>
<protein>
    <recommendedName>
        <fullName evidence="1">Phosphate regulon transcriptional regulatory protein PhoB</fullName>
    </recommendedName>
</protein>
<dbReference type="GO" id="GO:0005829">
    <property type="term" value="C:cytosol"/>
    <property type="evidence" value="ECO:0007669"/>
    <property type="project" value="TreeGrafter"/>
</dbReference>
<dbReference type="HOGENOM" id="CLU_000445_30_4_7"/>
<evidence type="ECO:0000256" key="6">
    <source>
        <dbReference type="ARBA" id="ARBA00023163"/>
    </source>
</evidence>
<dbReference type="GO" id="GO:0006355">
    <property type="term" value="P:regulation of DNA-templated transcription"/>
    <property type="evidence" value="ECO:0007669"/>
    <property type="project" value="InterPro"/>
</dbReference>
<evidence type="ECO:0000256" key="9">
    <source>
        <dbReference type="PROSITE-ProRule" id="PRU01091"/>
    </source>
</evidence>
<accession>A0A0H3ABB0</accession>
<dbReference type="Gene3D" id="6.10.250.690">
    <property type="match status" value="1"/>
</dbReference>
<dbReference type="PROSITE" id="PS51755">
    <property type="entry name" value="OMPR_PHOB"/>
    <property type="match status" value="1"/>
</dbReference>
<dbReference type="InterPro" id="IPR016032">
    <property type="entry name" value="Sig_transdc_resp-reg_C-effctor"/>
</dbReference>
<keyword evidence="4" id="KW-0805">Transcription regulation</keyword>
<evidence type="ECO:0000259" key="11">
    <source>
        <dbReference type="PROSITE" id="PS51755"/>
    </source>
</evidence>
<evidence type="ECO:0000256" key="2">
    <source>
        <dbReference type="ARBA" id="ARBA00022553"/>
    </source>
</evidence>